<feature type="compositionally biased region" description="Basic and acidic residues" evidence="1">
    <location>
        <begin position="155"/>
        <end position="166"/>
    </location>
</feature>
<dbReference type="PATRIC" id="fig|880157.4.peg.226"/>
<organism evidence="2 3">
    <name type="scientific">Xenorhabdus khoisanae</name>
    <dbReference type="NCBI Taxonomy" id="880157"/>
    <lineage>
        <taxon>Bacteria</taxon>
        <taxon>Pseudomonadati</taxon>
        <taxon>Pseudomonadota</taxon>
        <taxon>Gammaproteobacteria</taxon>
        <taxon>Enterobacterales</taxon>
        <taxon>Morganellaceae</taxon>
        <taxon>Xenorhabdus</taxon>
    </lineage>
</organism>
<evidence type="ECO:0000313" key="2">
    <source>
        <dbReference type="EMBL" id="KMJ46906.1"/>
    </source>
</evidence>
<sequence>MILTTYFNELHDRKNVIEEYMNPRTGKRSLRITTADTKILRPIVTRNVQVDVVTLLGHMGFIWDPPNDGYALCNHNVHITINIYKSQILPQLNQSVISNMGIHNFDSFHNVVDSIFGNQSTARHSPIPQSPNTLQLIPERRPSPIPSSSMATSKTADRSSVIRDMESMFQEFGNLSTNELPSISTKRNHQGSRTPSPETNPFMQGKRARRDS</sequence>
<dbReference type="AlphaFoldDB" id="A0A0J5FXH8"/>
<dbReference type="EMBL" id="LFCV01000005">
    <property type="protein sequence ID" value="KMJ46906.1"/>
    <property type="molecule type" value="Genomic_DNA"/>
</dbReference>
<protein>
    <submittedName>
        <fullName evidence="2">Uncharacterized protein</fullName>
    </submittedName>
</protein>
<accession>A0A0J5FXH8</accession>
<proteinExistence type="predicted"/>
<name>A0A0J5FXH8_9GAMM</name>
<dbReference type="Proteomes" id="UP000036277">
    <property type="component" value="Unassembled WGS sequence"/>
</dbReference>
<gene>
    <name evidence="2" type="ORF">AB204_01030</name>
</gene>
<comment type="caution">
    <text evidence="2">The sequence shown here is derived from an EMBL/GenBank/DDBJ whole genome shotgun (WGS) entry which is preliminary data.</text>
</comment>
<evidence type="ECO:0000256" key="1">
    <source>
        <dbReference type="SAM" id="MobiDB-lite"/>
    </source>
</evidence>
<feature type="region of interest" description="Disordered" evidence="1">
    <location>
        <begin position="120"/>
        <end position="212"/>
    </location>
</feature>
<keyword evidence="3" id="KW-1185">Reference proteome</keyword>
<feature type="compositionally biased region" description="Polar residues" evidence="1">
    <location>
        <begin position="173"/>
        <end position="202"/>
    </location>
</feature>
<dbReference type="RefSeq" id="WP_047961545.1">
    <property type="nucleotide sequence ID" value="NZ_CAWMBG010000005.1"/>
</dbReference>
<reference evidence="2 3" key="1">
    <citation type="submission" date="2015-06" db="EMBL/GenBank/DDBJ databases">
        <title>Draft Whole-Genome Sequence of the Entomopathogenic Bacterium Xenorhabdus khoisanae.</title>
        <authorList>
            <person name="Naidoo S."/>
            <person name="Featherston J."/>
            <person name="Gray V.M."/>
        </authorList>
    </citation>
    <scope>NUCLEOTIDE SEQUENCE [LARGE SCALE GENOMIC DNA]</scope>
    <source>
        <strain evidence="2 3">MCB</strain>
    </source>
</reference>
<evidence type="ECO:0000313" key="3">
    <source>
        <dbReference type="Proteomes" id="UP000036277"/>
    </source>
</evidence>